<dbReference type="EMBL" id="JACEON010000004">
    <property type="protein sequence ID" value="MBA4611220.1"/>
    <property type="molecule type" value="Genomic_DNA"/>
</dbReference>
<protein>
    <recommendedName>
        <fullName evidence="5">Large ribosomal subunit protein bL25</fullName>
    </recommendedName>
    <alternativeName>
        <fullName evidence="5">General stress protein CTC</fullName>
    </alternativeName>
</protein>
<feature type="domain" description="Large ribosomal subunit protein bL25 L25" evidence="7">
    <location>
        <begin position="7"/>
        <end position="94"/>
    </location>
</feature>
<dbReference type="InterPro" id="IPR020930">
    <property type="entry name" value="Ribosomal_uL5_bac-type"/>
</dbReference>
<dbReference type="CDD" id="cd00495">
    <property type="entry name" value="Ribosomal_L25_TL5_CTC"/>
    <property type="match status" value="1"/>
</dbReference>
<evidence type="ECO:0000313" key="9">
    <source>
        <dbReference type="EMBL" id="MBA4611220.1"/>
    </source>
</evidence>
<keyword evidence="1 5" id="KW-0699">rRNA-binding</keyword>
<evidence type="ECO:0000256" key="3">
    <source>
        <dbReference type="ARBA" id="ARBA00022980"/>
    </source>
</evidence>
<feature type="domain" description="Large ribosomal subunit protein bL25 beta" evidence="8">
    <location>
        <begin position="103"/>
        <end position="187"/>
    </location>
</feature>
<dbReference type="PANTHER" id="PTHR33284:SF1">
    <property type="entry name" value="RIBOSOMAL PROTEIN L25_GLN-TRNA SYNTHETASE, ANTI-CODON-BINDING DOMAIN-CONTAINING PROTEIN"/>
    <property type="match status" value="1"/>
</dbReference>
<dbReference type="AlphaFoldDB" id="A0A838XWM0"/>
<dbReference type="HAMAP" id="MF_01334">
    <property type="entry name" value="Ribosomal_bL25_CTC"/>
    <property type="match status" value="1"/>
</dbReference>
<dbReference type="InterPro" id="IPR020057">
    <property type="entry name" value="Ribosomal_bL25_b-dom"/>
</dbReference>
<dbReference type="GO" id="GO:0008097">
    <property type="term" value="F:5S rRNA binding"/>
    <property type="evidence" value="ECO:0007669"/>
    <property type="project" value="InterPro"/>
</dbReference>
<sequence length="208" mass="21769">MAEGYVLKASARDRVGKGAARSLRREGLVPAVIYGGKQPALPIAIPAKESTIALHRGGFMTHLGTIDVDGTSHLVIAKDYQLDPVRDDLIHVDFLRVAKGSELTVEIPVQFLNEETCPGIKAGGMLNVVRHTVEMTVPAEAIPDALVIDLAKANVGDSIHISAVEIPEGCAPTITDRDFTIATIAAPGGGAGADEEAAEGEEEAASEE</sequence>
<accession>A0A838XWM0</accession>
<dbReference type="Pfam" id="PF14693">
    <property type="entry name" value="Ribosomal_TL5_C"/>
    <property type="match status" value="1"/>
</dbReference>
<evidence type="ECO:0000259" key="8">
    <source>
        <dbReference type="Pfam" id="PF14693"/>
    </source>
</evidence>
<gene>
    <name evidence="5" type="primary">rplY</name>
    <name evidence="5" type="synonym">ctc</name>
    <name evidence="9" type="ORF">H1W37_06140</name>
</gene>
<dbReference type="NCBIfam" id="TIGR00731">
    <property type="entry name" value="bL25_bact_ctc"/>
    <property type="match status" value="1"/>
</dbReference>
<dbReference type="InterPro" id="IPR029751">
    <property type="entry name" value="Ribosomal_L25_dom"/>
</dbReference>
<dbReference type="InterPro" id="IPR020056">
    <property type="entry name" value="Rbsml_bL25/Gln-tRNA_synth_N"/>
</dbReference>
<reference evidence="9 10" key="1">
    <citation type="submission" date="2020-07" db="EMBL/GenBank/DDBJ databases">
        <authorList>
            <person name="Li M."/>
        </authorList>
    </citation>
    <scope>NUCLEOTIDE SEQUENCE [LARGE SCALE GENOMIC DNA]</scope>
    <source>
        <strain evidence="9 10">DSM 23284</strain>
    </source>
</reference>
<keyword evidence="10" id="KW-1185">Reference proteome</keyword>
<comment type="function">
    <text evidence="5">This is one of the proteins that binds to the 5S RNA in the ribosome where it forms part of the central protuberance.</text>
</comment>
<keyword evidence="4 5" id="KW-0687">Ribonucleoprotein</keyword>
<dbReference type="InterPro" id="IPR011035">
    <property type="entry name" value="Ribosomal_bL25/Gln-tRNA_synth"/>
</dbReference>
<dbReference type="SUPFAM" id="SSF50715">
    <property type="entry name" value="Ribosomal protein L25-like"/>
    <property type="match status" value="1"/>
</dbReference>
<dbReference type="PANTHER" id="PTHR33284">
    <property type="entry name" value="RIBOSOMAL PROTEIN L25/GLN-TRNA SYNTHETASE, ANTI-CODON-BINDING DOMAIN-CONTAINING PROTEIN"/>
    <property type="match status" value="1"/>
</dbReference>
<dbReference type="InterPro" id="IPR001021">
    <property type="entry name" value="Ribosomal_bL25_long"/>
</dbReference>
<dbReference type="GO" id="GO:0022625">
    <property type="term" value="C:cytosolic large ribosomal subunit"/>
    <property type="evidence" value="ECO:0007669"/>
    <property type="project" value="TreeGrafter"/>
</dbReference>
<feature type="region of interest" description="Disordered" evidence="6">
    <location>
        <begin position="186"/>
        <end position="208"/>
    </location>
</feature>
<evidence type="ECO:0000313" key="10">
    <source>
        <dbReference type="Proteomes" id="UP000559404"/>
    </source>
</evidence>
<feature type="compositionally biased region" description="Acidic residues" evidence="6">
    <location>
        <begin position="193"/>
        <end position="208"/>
    </location>
</feature>
<keyword evidence="2 5" id="KW-0694">RNA-binding</keyword>
<evidence type="ECO:0000256" key="5">
    <source>
        <dbReference type="HAMAP-Rule" id="MF_01334"/>
    </source>
</evidence>
<evidence type="ECO:0000256" key="1">
    <source>
        <dbReference type="ARBA" id="ARBA00022730"/>
    </source>
</evidence>
<dbReference type="Gene3D" id="2.170.120.20">
    <property type="entry name" value="Ribosomal protein L25, beta domain"/>
    <property type="match status" value="1"/>
</dbReference>
<dbReference type="Pfam" id="PF01386">
    <property type="entry name" value="Ribosomal_L25p"/>
    <property type="match status" value="1"/>
</dbReference>
<proteinExistence type="inferred from homology"/>
<dbReference type="GO" id="GO:0003735">
    <property type="term" value="F:structural constituent of ribosome"/>
    <property type="evidence" value="ECO:0007669"/>
    <property type="project" value="InterPro"/>
</dbReference>
<dbReference type="NCBIfam" id="NF004128">
    <property type="entry name" value="PRK05618.1-2"/>
    <property type="match status" value="1"/>
</dbReference>
<evidence type="ECO:0000256" key="4">
    <source>
        <dbReference type="ARBA" id="ARBA00023274"/>
    </source>
</evidence>
<comment type="similarity">
    <text evidence="5">Belongs to the bacterial ribosomal protein bL25 family. CTC subfamily.</text>
</comment>
<dbReference type="InterPro" id="IPR037121">
    <property type="entry name" value="Ribosomal_bL25_C"/>
</dbReference>
<name>A0A838XWM0_9HYPH</name>
<keyword evidence="3 5" id="KW-0689">Ribosomal protein</keyword>
<dbReference type="Gene3D" id="2.40.240.10">
    <property type="entry name" value="Ribosomal Protein L25, Chain P"/>
    <property type="match status" value="1"/>
</dbReference>
<dbReference type="Proteomes" id="UP000559404">
    <property type="component" value="Unassembled WGS sequence"/>
</dbReference>
<reference evidence="9 10" key="2">
    <citation type="submission" date="2020-08" db="EMBL/GenBank/DDBJ databases">
        <title>Stappia taiwanensis sp. nov., isolated from a coastal thermal spring.</title>
        <authorList>
            <person name="Kampfer P."/>
        </authorList>
    </citation>
    <scope>NUCLEOTIDE SEQUENCE [LARGE SCALE GENOMIC DNA]</scope>
    <source>
        <strain evidence="9 10">DSM 23284</strain>
    </source>
</reference>
<comment type="subunit">
    <text evidence="5">Part of the 50S ribosomal subunit; part of the 5S rRNA/L5/L18/L25 subcomplex. Contacts the 5S rRNA. Binds to the 5S rRNA independently of L5 and L18.</text>
</comment>
<comment type="caution">
    <text evidence="9">The sequence shown here is derived from an EMBL/GenBank/DDBJ whole genome shotgun (WGS) entry which is preliminary data.</text>
</comment>
<dbReference type="RefSeq" id="WP_181759412.1">
    <property type="nucleotide sequence ID" value="NZ_BMCR01000002.1"/>
</dbReference>
<evidence type="ECO:0000259" key="7">
    <source>
        <dbReference type="Pfam" id="PF01386"/>
    </source>
</evidence>
<evidence type="ECO:0000256" key="6">
    <source>
        <dbReference type="SAM" id="MobiDB-lite"/>
    </source>
</evidence>
<evidence type="ECO:0000256" key="2">
    <source>
        <dbReference type="ARBA" id="ARBA00022884"/>
    </source>
</evidence>
<organism evidence="9 10">
    <name type="scientific">Stappia taiwanensis</name>
    <dbReference type="NCBI Taxonomy" id="992267"/>
    <lineage>
        <taxon>Bacteria</taxon>
        <taxon>Pseudomonadati</taxon>
        <taxon>Pseudomonadota</taxon>
        <taxon>Alphaproteobacteria</taxon>
        <taxon>Hyphomicrobiales</taxon>
        <taxon>Stappiaceae</taxon>
        <taxon>Stappia</taxon>
    </lineage>
</organism>
<dbReference type="GO" id="GO:0006412">
    <property type="term" value="P:translation"/>
    <property type="evidence" value="ECO:0007669"/>
    <property type="project" value="UniProtKB-UniRule"/>
</dbReference>